<evidence type="ECO:0000256" key="7">
    <source>
        <dbReference type="RuleBase" id="RU363032"/>
    </source>
</evidence>
<evidence type="ECO:0000313" key="10">
    <source>
        <dbReference type="Proteomes" id="UP000000467"/>
    </source>
</evidence>
<dbReference type="HOGENOM" id="CLU_028518_8_2_9"/>
<keyword evidence="5 7" id="KW-1133">Transmembrane helix</keyword>
<comment type="similarity">
    <text evidence="7">Belongs to the binding-protein-dependent transport system permease family.</text>
</comment>
<accession>K4LL44</accession>
<evidence type="ECO:0000256" key="4">
    <source>
        <dbReference type="ARBA" id="ARBA00022692"/>
    </source>
</evidence>
<comment type="subcellular location">
    <subcellularLocation>
        <location evidence="1 7">Cell membrane</location>
        <topology evidence="1 7">Multi-pass membrane protein</topology>
    </subcellularLocation>
</comment>
<sequence length="111" mass="11958">MWVAARACGTSEFGIVIRHILPNVLSPVIVLATLDMGKLILAISGLSFLGLGAQPPTPEWGAMLNDGRPYMQVAPQLMLYPGLAIMIVVLAFNLLGDGLRDALDPREIFKD</sequence>
<evidence type="ECO:0000259" key="8">
    <source>
        <dbReference type="PROSITE" id="PS50928"/>
    </source>
</evidence>
<evidence type="ECO:0000256" key="3">
    <source>
        <dbReference type="ARBA" id="ARBA00022475"/>
    </source>
</evidence>
<protein>
    <submittedName>
        <fullName evidence="9">Glutathione transport system permease protein GsiD</fullName>
    </submittedName>
</protein>
<dbReference type="EMBL" id="CP003732">
    <property type="protein sequence ID" value="AFV12705.1"/>
    <property type="molecule type" value="Genomic_DNA"/>
</dbReference>
<dbReference type="Pfam" id="PF00528">
    <property type="entry name" value="BPD_transp_1"/>
    <property type="match status" value="1"/>
</dbReference>
<keyword evidence="4 7" id="KW-0812">Transmembrane</keyword>
<dbReference type="Gene3D" id="1.10.3720.10">
    <property type="entry name" value="MetI-like"/>
    <property type="match status" value="1"/>
</dbReference>
<dbReference type="CDD" id="cd06261">
    <property type="entry name" value="TM_PBP2"/>
    <property type="match status" value="1"/>
</dbReference>
<dbReference type="GO" id="GO:0005886">
    <property type="term" value="C:plasma membrane"/>
    <property type="evidence" value="ECO:0007669"/>
    <property type="project" value="UniProtKB-SubCell"/>
</dbReference>
<dbReference type="SUPFAM" id="SSF161098">
    <property type="entry name" value="MetI-like"/>
    <property type="match status" value="1"/>
</dbReference>
<dbReference type="PANTHER" id="PTHR43386:SF1">
    <property type="entry name" value="D,D-DIPEPTIDE TRANSPORT SYSTEM PERMEASE PROTEIN DDPC-RELATED"/>
    <property type="match status" value="1"/>
</dbReference>
<dbReference type="Proteomes" id="UP000000467">
    <property type="component" value="Chromosome"/>
</dbReference>
<evidence type="ECO:0000313" key="9">
    <source>
        <dbReference type="EMBL" id="AFV12705.1"/>
    </source>
</evidence>
<dbReference type="RefSeq" id="WP_015051567.1">
    <property type="nucleotide sequence ID" value="NZ_KI912609.1"/>
</dbReference>
<dbReference type="InterPro" id="IPR035906">
    <property type="entry name" value="MetI-like_sf"/>
</dbReference>
<organism evidence="9 10">
    <name type="scientific">Thermacetogenium phaeum (strain ATCC BAA-254 / DSM 26808 / PB)</name>
    <dbReference type="NCBI Taxonomy" id="1089553"/>
    <lineage>
        <taxon>Bacteria</taxon>
        <taxon>Bacillati</taxon>
        <taxon>Bacillota</taxon>
        <taxon>Clostridia</taxon>
        <taxon>Thermoanaerobacterales</taxon>
        <taxon>Thermoanaerobacteraceae</taxon>
        <taxon>Thermacetogenium</taxon>
    </lineage>
</organism>
<dbReference type="PANTHER" id="PTHR43386">
    <property type="entry name" value="OLIGOPEPTIDE TRANSPORT SYSTEM PERMEASE PROTEIN APPC"/>
    <property type="match status" value="1"/>
</dbReference>
<name>K4LL44_THEPS</name>
<dbReference type="InterPro" id="IPR050366">
    <property type="entry name" value="BP-dependent_transpt_permease"/>
</dbReference>
<gene>
    <name evidence="9" type="primary">gsiD3</name>
    <name evidence="9" type="ordered locus">Tph_c25310</name>
</gene>
<evidence type="ECO:0000256" key="2">
    <source>
        <dbReference type="ARBA" id="ARBA00022448"/>
    </source>
</evidence>
<feature type="transmembrane region" description="Helical" evidence="7">
    <location>
        <begin position="28"/>
        <end position="53"/>
    </location>
</feature>
<dbReference type="AlphaFoldDB" id="K4LL44"/>
<evidence type="ECO:0000256" key="6">
    <source>
        <dbReference type="ARBA" id="ARBA00023136"/>
    </source>
</evidence>
<proteinExistence type="inferred from homology"/>
<feature type="domain" description="ABC transmembrane type-1" evidence="8">
    <location>
        <begin position="1"/>
        <end position="96"/>
    </location>
</feature>
<evidence type="ECO:0000256" key="5">
    <source>
        <dbReference type="ARBA" id="ARBA00022989"/>
    </source>
</evidence>
<keyword evidence="3" id="KW-1003">Cell membrane</keyword>
<keyword evidence="10" id="KW-1185">Reference proteome</keyword>
<keyword evidence="6 7" id="KW-0472">Membrane</keyword>
<dbReference type="STRING" id="1089553.Tph_c25310"/>
<evidence type="ECO:0000256" key="1">
    <source>
        <dbReference type="ARBA" id="ARBA00004651"/>
    </source>
</evidence>
<dbReference type="GO" id="GO:0055085">
    <property type="term" value="P:transmembrane transport"/>
    <property type="evidence" value="ECO:0007669"/>
    <property type="project" value="InterPro"/>
</dbReference>
<dbReference type="eggNOG" id="COG1173">
    <property type="taxonomic scope" value="Bacteria"/>
</dbReference>
<dbReference type="KEGG" id="tpz:Tph_c25310"/>
<reference evidence="9 10" key="1">
    <citation type="journal article" date="2012" name="BMC Genomics">
        <title>Genome-guided analysis of physiological and morphological traits of the fermentative acetate oxidizer Thermacetogenium phaeum.</title>
        <authorList>
            <person name="Oehler D."/>
            <person name="Poehlein A."/>
            <person name="Leimbach A."/>
            <person name="Muller N."/>
            <person name="Daniel R."/>
            <person name="Gottschalk G."/>
            <person name="Schink B."/>
        </authorList>
    </citation>
    <scope>NUCLEOTIDE SEQUENCE [LARGE SCALE GENOMIC DNA]</scope>
    <source>
        <strain evidence="10">ATCC BAA-254 / DSM 26808 / PB</strain>
    </source>
</reference>
<keyword evidence="2 7" id="KW-0813">Transport</keyword>
<dbReference type="InterPro" id="IPR000515">
    <property type="entry name" value="MetI-like"/>
</dbReference>
<feature type="transmembrane region" description="Helical" evidence="7">
    <location>
        <begin position="73"/>
        <end position="96"/>
    </location>
</feature>
<dbReference type="PROSITE" id="PS50928">
    <property type="entry name" value="ABC_TM1"/>
    <property type="match status" value="1"/>
</dbReference>